<gene>
    <name evidence="4" type="primary">LOC104598030</name>
</gene>
<dbReference type="PANTHER" id="PTHR47926">
    <property type="entry name" value="PENTATRICOPEPTIDE REPEAT-CONTAINING PROTEIN"/>
    <property type="match status" value="1"/>
</dbReference>
<dbReference type="KEGG" id="nnu:104598030"/>
<dbReference type="OrthoDB" id="185373at2759"/>
<keyword evidence="2" id="KW-0677">Repeat</keyword>
<keyword evidence="3" id="KW-1185">Reference proteome</keyword>
<protein>
    <submittedName>
        <fullName evidence="4">Pentatricopeptide repeat-containing protein At3g29230</fullName>
    </submittedName>
</protein>
<dbReference type="Gene3D" id="1.25.40.10">
    <property type="entry name" value="Tetratricopeptide repeat domain"/>
    <property type="match status" value="4"/>
</dbReference>
<dbReference type="GeneID" id="104598030"/>
<reference evidence="4" key="1">
    <citation type="submission" date="2025-08" db="UniProtKB">
        <authorList>
            <consortium name="RefSeq"/>
        </authorList>
    </citation>
    <scope>IDENTIFICATION</scope>
</reference>
<dbReference type="FunFam" id="1.25.40.10:FF:000690">
    <property type="entry name" value="Pentatricopeptide repeat-containing protein"/>
    <property type="match status" value="1"/>
</dbReference>
<dbReference type="GO" id="GO:0048731">
    <property type="term" value="P:system development"/>
    <property type="evidence" value="ECO:0007669"/>
    <property type="project" value="UniProtKB-ARBA"/>
</dbReference>
<dbReference type="STRING" id="4432.A0A1U7ZWS9"/>
<dbReference type="FunFam" id="1.25.40.10:FF:000125">
    <property type="entry name" value="Pentatricopeptide repeat-containing protein"/>
    <property type="match status" value="1"/>
</dbReference>
<dbReference type="eggNOG" id="KOG4197">
    <property type="taxonomic scope" value="Eukaryota"/>
</dbReference>
<dbReference type="NCBIfam" id="TIGR00756">
    <property type="entry name" value="PPR"/>
    <property type="match status" value="7"/>
</dbReference>
<dbReference type="InterPro" id="IPR046960">
    <property type="entry name" value="PPR_At4g14850-like_plant"/>
</dbReference>
<name>A0A1U7ZWS9_NELNU</name>
<dbReference type="PANTHER" id="PTHR47926:SF413">
    <property type="entry name" value="REPEAT (TPR)-LIKE SUPERFAMILY PROTEIN, PUTATIVE-RELATED"/>
    <property type="match status" value="1"/>
</dbReference>
<dbReference type="AlphaFoldDB" id="A0A1U7ZWS9"/>
<dbReference type="InterPro" id="IPR011990">
    <property type="entry name" value="TPR-like_helical_dom_sf"/>
</dbReference>
<accession>A0A1U7ZWS9</accession>
<evidence type="ECO:0000256" key="2">
    <source>
        <dbReference type="ARBA" id="ARBA00022737"/>
    </source>
</evidence>
<comment type="similarity">
    <text evidence="1">Belongs to the PPR family. PCMP-H subfamily.</text>
</comment>
<evidence type="ECO:0000313" key="3">
    <source>
        <dbReference type="Proteomes" id="UP000189703"/>
    </source>
</evidence>
<evidence type="ECO:0000256" key="1">
    <source>
        <dbReference type="ARBA" id="ARBA00006643"/>
    </source>
</evidence>
<dbReference type="Pfam" id="PF13041">
    <property type="entry name" value="PPR_2"/>
    <property type="match status" value="3"/>
</dbReference>
<dbReference type="Proteomes" id="UP000189703">
    <property type="component" value="Unplaced"/>
</dbReference>
<dbReference type="FunFam" id="1.25.40.10:FF:000333">
    <property type="entry name" value="Pentatricopeptide repeat-containing protein"/>
    <property type="match status" value="1"/>
</dbReference>
<dbReference type="InterPro" id="IPR002885">
    <property type="entry name" value="PPR_rpt"/>
</dbReference>
<dbReference type="Pfam" id="PF01535">
    <property type="entry name" value="PPR"/>
    <property type="match status" value="3"/>
</dbReference>
<dbReference type="GO" id="GO:0003729">
    <property type="term" value="F:mRNA binding"/>
    <property type="evidence" value="ECO:0007669"/>
    <property type="project" value="UniProtKB-ARBA"/>
</dbReference>
<dbReference type="Pfam" id="PF20431">
    <property type="entry name" value="E_motif"/>
    <property type="match status" value="1"/>
</dbReference>
<organism evidence="3 4">
    <name type="scientific">Nelumbo nucifera</name>
    <name type="common">Sacred lotus</name>
    <dbReference type="NCBI Taxonomy" id="4432"/>
    <lineage>
        <taxon>Eukaryota</taxon>
        <taxon>Viridiplantae</taxon>
        <taxon>Streptophyta</taxon>
        <taxon>Embryophyta</taxon>
        <taxon>Tracheophyta</taxon>
        <taxon>Spermatophyta</taxon>
        <taxon>Magnoliopsida</taxon>
        <taxon>Proteales</taxon>
        <taxon>Nelumbonaceae</taxon>
        <taxon>Nelumbo</taxon>
    </lineage>
</organism>
<dbReference type="GO" id="GO:0009451">
    <property type="term" value="P:RNA modification"/>
    <property type="evidence" value="ECO:0007669"/>
    <property type="project" value="InterPro"/>
</dbReference>
<dbReference type="RefSeq" id="XP_010258202.1">
    <property type="nucleotide sequence ID" value="XM_010259900.2"/>
</dbReference>
<dbReference type="FunCoup" id="A0A1U7ZWS9">
    <property type="interactions" value="1696"/>
</dbReference>
<proteinExistence type="inferred from homology"/>
<dbReference type="PROSITE" id="PS51375">
    <property type="entry name" value="PPR"/>
    <property type="match status" value="6"/>
</dbReference>
<sequence length="606" mass="67679">MSITSVTVDTSIMSTAIRTPTWVSKRRLLEQKLSECSNPIHLKQIQAQMFKANLHQDPFMARTLIQAFSSSRQVMLAVNVFNQIQQPNTLLYNTLIRACTQNFQSFLAFSIFFDMQKNGVFPDNFTYSFLLKACSGQFALRQVQMIHSHIEKFGFYSDIFVPNSLIDTYSKCGACGVDAARKVFAAMTDRDVVSWNSMISGLVKGGQLEEARRLFDKMPEKDAVSWNAILDGYVKAGEMDTAFEFFGTMPERNVVSWSTMITGYSKAGDMDMAKMMFDRMPVKNLVSWTIMISGYAEKGLAKKAFNLYDQMEMSGLKLDDGTFISILAACAESGLLGLGKRVHISIERSRLRYSIKVCNALVDMYAKCGSLSNALSVFNGMLERDVVSWNAIIQGLARHGHGESALELFSRMKQEGVKPDGFTFIGVLCACTHAGLVKEGKHYFSIMEIGYGIVPQVEHYGCMIDLLGRGGHLKEAFELVKNMPMEPNAVIWGTLLGACRMHNDVDIAEEVVHMQKLESSDAGSYAILSNIYAAAGHWDDVAKVRLQMKNTGTRKPSGTSSIEVDDEFHDFTVHGRSHPQSSRIYNMIDTLGYHLKQVGYVPKADY</sequence>
<evidence type="ECO:0000313" key="4">
    <source>
        <dbReference type="RefSeq" id="XP_010258202.1"/>
    </source>
</evidence>
<dbReference type="InterPro" id="IPR046848">
    <property type="entry name" value="E_motif"/>
</dbReference>
<dbReference type="OMA" id="ACRMHNE"/>